<evidence type="ECO:0000313" key="9">
    <source>
        <dbReference type="Proteomes" id="UP001498771"/>
    </source>
</evidence>
<reference evidence="8 9" key="1">
    <citation type="submission" date="2024-03" db="EMBL/GenBank/DDBJ databases">
        <title>Genome-scale model development and genomic sequencing of the oleaginous clade Lipomyces.</title>
        <authorList>
            <consortium name="Lawrence Berkeley National Laboratory"/>
            <person name="Czajka J.J."/>
            <person name="Han Y."/>
            <person name="Kim J."/>
            <person name="Mondo S.J."/>
            <person name="Hofstad B.A."/>
            <person name="Robles A."/>
            <person name="Haridas S."/>
            <person name="Riley R."/>
            <person name="LaButti K."/>
            <person name="Pangilinan J."/>
            <person name="Andreopoulos W."/>
            <person name="Lipzen A."/>
            <person name="Yan J."/>
            <person name="Wang M."/>
            <person name="Ng V."/>
            <person name="Grigoriev I.V."/>
            <person name="Spatafora J.W."/>
            <person name="Magnuson J.K."/>
            <person name="Baker S.E."/>
            <person name="Pomraning K.R."/>
        </authorList>
    </citation>
    <scope>NUCLEOTIDE SEQUENCE [LARGE SCALE GENOMIC DNA]</scope>
    <source>
        <strain evidence="8 9">Phaff 52-87</strain>
    </source>
</reference>
<comment type="subcellular location">
    <subcellularLocation>
        <location evidence="1">Mitochondrion</location>
    </subcellularLocation>
</comment>
<accession>A0ABR1F5V8</accession>
<dbReference type="Proteomes" id="UP001498771">
    <property type="component" value="Unassembled WGS sequence"/>
</dbReference>
<sequence>MLRSTLGPRRQAFCITAVLERRRALLLASRPSLTHLSTPSPSSCGRRAIGSIAKSILNMVMSDWETDEAKAARAREKKSKKESKDKSKKESKDESNVESKIEDKFERNDILDPEPDLLEEEAEAVPKIAYPKDPYEDDFYKFYGTLRKNLYESKASAAEPSLSPKPTDPSEGRGFQPEVELDIDREIRERDARERERARERKRETRERKEARAREQSRERLHHQTVLSTSDRLLAFENGGALDPSYVRRPDDAKRFNALLELCDEAELRLPELVANFNSVLDPTVKPSGSKLHPNNRYSSRQKRLMTPAEPTEEQMTKRGKVPRAFDLPLEIRNTIDSLDIAQKSANRRHDLVAQAIRLLIKMTPVHFAQDLPRTELVIRANKRRQPPVIRRVETNLGPIPDPPEEFTEWSLIRYVHELVNYNYIAVDPTPNRFGTVAIRLIELFRPGNAEIKPLLSTRAYNLAILYFAEHKAPRQAVAFLADMLNADIDPDTKTLNYLLRACVQARNLYYATRILLLMDSLSVRADKDTWTLMLMIVNGTRLQVEVIRQMLLQGFVLDGVMLQGFFNEIQKYVPLSRILEAISPEMMRTFNLATLNSLLDRIVHADLATAWAFLLTATSVRNDLELTTATLNIFLRHLSANRRLERMLGILATFKKKYKVEPNARSFHYLFSCALKCGFHVNCNTVLEMLYGKLCDSGLKLRPETVERLTQAQLWFHNIGNNIDQLKVSEAPTVPAARLAAPCNLLFDPSEIYSEFPFRIDLTPTFEPDTPRYRLWTACEKYLAWPMTPDAYMPQFVSTCEKQAEPELDNWKERYVLTRALGLGTMSKRELRYCRPVQGLGVSRLLPLADERTTRSHWRGWSLDQKVLRGILAMSDEEFRERFREYIRVQWDKRQAEYWYANQAERHTSSAMFIRLRMAYQTVGLGLTTAADVDEAEPRVVDR</sequence>
<evidence type="ECO:0000256" key="7">
    <source>
        <dbReference type="SAM" id="MobiDB-lite"/>
    </source>
</evidence>
<dbReference type="InterPro" id="IPR011990">
    <property type="entry name" value="TPR-like_helical_dom_sf"/>
</dbReference>
<gene>
    <name evidence="8" type="ORF">BZA70DRAFT_279373</name>
</gene>
<name>A0ABR1F5V8_9ASCO</name>
<feature type="compositionally biased region" description="Basic and acidic residues" evidence="7">
    <location>
        <begin position="82"/>
        <end position="110"/>
    </location>
</feature>
<dbReference type="Pfam" id="PF13812">
    <property type="entry name" value="PPR_3"/>
    <property type="match status" value="1"/>
</dbReference>
<evidence type="ECO:0000256" key="3">
    <source>
        <dbReference type="ARBA" id="ARBA00022737"/>
    </source>
</evidence>
<feature type="compositionally biased region" description="Basic and acidic residues" evidence="7">
    <location>
        <begin position="182"/>
        <end position="219"/>
    </location>
</feature>
<dbReference type="GeneID" id="90038278"/>
<dbReference type="InterPro" id="IPR002885">
    <property type="entry name" value="PPR_rpt"/>
</dbReference>
<comment type="similarity">
    <text evidence="2">Belongs to the CCM1 family.</text>
</comment>
<protein>
    <recommendedName>
        <fullName evidence="6">Mitochondrial 15S rRNA processing factor CCM1</fullName>
    </recommendedName>
</protein>
<evidence type="ECO:0000256" key="5">
    <source>
        <dbReference type="ARBA" id="ARBA00044511"/>
    </source>
</evidence>
<evidence type="ECO:0000256" key="6">
    <source>
        <dbReference type="ARBA" id="ARBA00044527"/>
    </source>
</evidence>
<evidence type="ECO:0000313" key="8">
    <source>
        <dbReference type="EMBL" id="KAK7205235.1"/>
    </source>
</evidence>
<feature type="region of interest" description="Disordered" evidence="7">
    <location>
        <begin position="67"/>
        <end position="129"/>
    </location>
</feature>
<feature type="region of interest" description="Disordered" evidence="7">
    <location>
        <begin position="154"/>
        <end position="226"/>
    </location>
</feature>
<evidence type="ECO:0000256" key="4">
    <source>
        <dbReference type="ARBA" id="ARBA00044493"/>
    </source>
</evidence>
<dbReference type="Gene3D" id="1.25.40.10">
    <property type="entry name" value="Tetratricopeptide repeat domain"/>
    <property type="match status" value="2"/>
</dbReference>
<proteinExistence type="inferred from homology"/>
<feature type="compositionally biased region" description="Acidic residues" evidence="7">
    <location>
        <begin position="111"/>
        <end position="123"/>
    </location>
</feature>
<comment type="caution">
    <text evidence="8">The sequence shown here is derived from an EMBL/GenBank/DDBJ whole genome shotgun (WGS) entry which is preliminary data.</text>
</comment>
<evidence type="ECO:0000256" key="2">
    <source>
        <dbReference type="ARBA" id="ARBA00006192"/>
    </source>
</evidence>
<keyword evidence="9" id="KW-1185">Reference proteome</keyword>
<dbReference type="PANTHER" id="PTHR47936:SF1">
    <property type="entry name" value="PENTATRICOPEPTIDE REPEAT-CONTAINING PROTEIN GUN1, CHLOROPLASTIC"/>
    <property type="match status" value="1"/>
</dbReference>
<dbReference type="RefSeq" id="XP_064768268.1">
    <property type="nucleotide sequence ID" value="XM_064912766.1"/>
</dbReference>
<keyword evidence="3" id="KW-0677">Repeat</keyword>
<comment type="function">
    <text evidence="4">Regulates mitochondrial small subunit maturation by controlling 15S rRNA 5'-end processing. Localizes to the 5' precursor of the 15S rRNA in a position that is subsequently occupied by mS47 in the mature yeast mtSSU. Uses structure and sequence-specific RNA recognition, binding to a single-stranded region of the precursor and specifically recognizing bases -6 to -1. The exchange of Ccm1 for mS47 is coupled to the irreversible removal of precursor rRNA that is accompanied by conformational changes of the mitoribosomal proteins uS5m and mS26. These conformational changes signal completion of 5'-end rRNA processing through protection of the mature 5'-end of the 15S rRNA and stabilization of mS47. The removal of the 5' precursor together with the dissociation of Ccm1 may be catalyzed by the 5'-3' exoribonuclease Pet127. Involved in the specific removal of group I introns in mitochondrial encoded transcripts.</text>
</comment>
<dbReference type="EMBL" id="JBBJBU010000006">
    <property type="protein sequence ID" value="KAK7205235.1"/>
    <property type="molecule type" value="Genomic_DNA"/>
</dbReference>
<dbReference type="PANTHER" id="PTHR47936">
    <property type="entry name" value="PPR_LONG DOMAIN-CONTAINING PROTEIN"/>
    <property type="match status" value="1"/>
</dbReference>
<comment type="subunit">
    <text evidence="5">Binds to mitochondrial small subunit 15S rRNA.</text>
</comment>
<evidence type="ECO:0000256" key="1">
    <source>
        <dbReference type="ARBA" id="ARBA00004173"/>
    </source>
</evidence>
<organism evidence="8 9">
    <name type="scientific">Myxozyma melibiosi</name>
    <dbReference type="NCBI Taxonomy" id="54550"/>
    <lineage>
        <taxon>Eukaryota</taxon>
        <taxon>Fungi</taxon>
        <taxon>Dikarya</taxon>
        <taxon>Ascomycota</taxon>
        <taxon>Saccharomycotina</taxon>
        <taxon>Lipomycetes</taxon>
        <taxon>Lipomycetales</taxon>
        <taxon>Lipomycetaceae</taxon>
        <taxon>Myxozyma</taxon>
    </lineage>
</organism>
<feature type="region of interest" description="Disordered" evidence="7">
    <location>
        <begin position="286"/>
        <end position="319"/>
    </location>
</feature>